<dbReference type="PANTHER" id="PTHR43464">
    <property type="entry name" value="METHYLTRANSFERASE"/>
    <property type="match status" value="1"/>
</dbReference>
<evidence type="ECO:0000256" key="2">
    <source>
        <dbReference type="ARBA" id="ARBA00022679"/>
    </source>
</evidence>
<sequence length="278" mass="29246">MQGIVNIQQSEAWNGHEGQHWAEQADRYDTMAEGINGPLLAAAGIGERDRVLDVGCGTGYITRQAARQAARGTVLGVDLSAPMLARARAAAAEEGVANVTFAQGDAQVHPFVDSGYDVAISRGGVMFFSDHVAAFVNLGRALRSGGRLVFAGPQPAGSAGDHARAFAALGPLMREPSPAARGMGSLTDPDRIHEVLDAAGFVDVSIAPVEVPVVWGRDASDAVGFYFATGPVRHNLAEVLPAAVERVRDDVRSALREYETPAGVRLRGGIWLVTATRP</sequence>
<dbReference type="GO" id="GO:0008168">
    <property type="term" value="F:methyltransferase activity"/>
    <property type="evidence" value="ECO:0007669"/>
    <property type="project" value="UniProtKB-KW"/>
</dbReference>
<keyword evidence="2" id="KW-0808">Transferase</keyword>
<dbReference type="PANTHER" id="PTHR43464:SF19">
    <property type="entry name" value="UBIQUINONE BIOSYNTHESIS O-METHYLTRANSFERASE, MITOCHONDRIAL"/>
    <property type="match status" value="1"/>
</dbReference>
<protein>
    <submittedName>
        <fullName evidence="5">Methyltransferase</fullName>
    </submittedName>
</protein>
<dbReference type="CDD" id="cd02440">
    <property type="entry name" value="AdoMet_MTases"/>
    <property type="match status" value="1"/>
</dbReference>
<evidence type="ECO:0000256" key="1">
    <source>
        <dbReference type="ARBA" id="ARBA00022603"/>
    </source>
</evidence>
<gene>
    <name evidence="5" type="ORF">Pma05_62620</name>
</gene>
<accession>A0ABQ4EYF9</accession>
<organism evidence="5 6">
    <name type="scientific">Plantactinospora mayteni</name>
    <dbReference type="NCBI Taxonomy" id="566021"/>
    <lineage>
        <taxon>Bacteria</taxon>
        <taxon>Bacillati</taxon>
        <taxon>Actinomycetota</taxon>
        <taxon>Actinomycetes</taxon>
        <taxon>Micromonosporales</taxon>
        <taxon>Micromonosporaceae</taxon>
        <taxon>Plantactinospora</taxon>
    </lineage>
</organism>
<dbReference type="SUPFAM" id="SSF53335">
    <property type="entry name" value="S-adenosyl-L-methionine-dependent methyltransferases"/>
    <property type="match status" value="1"/>
</dbReference>
<keyword evidence="1 5" id="KW-0489">Methyltransferase</keyword>
<dbReference type="InterPro" id="IPR029063">
    <property type="entry name" value="SAM-dependent_MTases_sf"/>
</dbReference>
<evidence type="ECO:0000259" key="4">
    <source>
        <dbReference type="Pfam" id="PF13649"/>
    </source>
</evidence>
<dbReference type="EMBL" id="BONX01000046">
    <property type="protein sequence ID" value="GIG99689.1"/>
    <property type="molecule type" value="Genomic_DNA"/>
</dbReference>
<evidence type="ECO:0000313" key="6">
    <source>
        <dbReference type="Proteomes" id="UP000621500"/>
    </source>
</evidence>
<dbReference type="Proteomes" id="UP000621500">
    <property type="component" value="Unassembled WGS sequence"/>
</dbReference>
<dbReference type="Gene3D" id="3.40.50.150">
    <property type="entry name" value="Vaccinia Virus protein VP39"/>
    <property type="match status" value="1"/>
</dbReference>
<proteinExistence type="predicted"/>
<keyword evidence="3" id="KW-0949">S-adenosyl-L-methionine</keyword>
<dbReference type="GO" id="GO:0032259">
    <property type="term" value="P:methylation"/>
    <property type="evidence" value="ECO:0007669"/>
    <property type="project" value="UniProtKB-KW"/>
</dbReference>
<dbReference type="InterPro" id="IPR041698">
    <property type="entry name" value="Methyltransf_25"/>
</dbReference>
<dbReference type="RefSeq" id="WP_203861047.1">
    <property type="nucleotide sequence ID" value="NZ_BAAAZQ010000001.1"/>
</dbReference>
<comment type="caution">
    <text evidence="5">The sequence shown here is derived from an EMBL/GenBank/DDBJ whole genome shotgun (WGS) entry which is preliminary data.</text>
</comment>
<evidence type="ECO:0000313" key="5">
    <source>
        <dbReference type="EMBL" id="GIG99689.1"/>
    </source>
</evidence>
<reference evidence="5 6" key="1">
    <citation type="submission" date="2021-01" db="EMBL/GenBank/DDBJ databases">
        <title>Whole genome shotgun sequence of Plantactinospora mayteni NBRC 109088.</title>
        <authorList>
            <person name="Komaki H."/>
            <person name="Tamura T."/>
        </authorList>
    </citation>
    <scope>NUCLEOTIDE SEQUENCE [LARGE SCALE GENOMIC DNA]</scope>
    <source>
        <strain evidence="5 6">NBRC 109088</strain>
    </source>
</reference>
<feature type="domain" description="Methyltransferase" evidence="4">
    <location>
        <begin position="51"/>
        <end position="146"/>
    </location>
</feature>
<dbReference type="Pfam" id="PF13649">
    <property type="entry name" value="Methyltransf_25"/>
    <property type="match status" value="1"/>
</dbReference>
<evidence type="ECO:0000256" key="3">
    <source>
        <dbReference type="ARBA" id="ARBA00022691"/>
    </source>
</evidence>
<name>A0ABQ4EYF9_9ACTN</name>
<keyword evidence="6" id="KW-1185">Reference proteome</keyword>